<dbReference type="OrthoDB" id="10680246at2759"/>
<dbReference type="RefSeq" id="XP_001320678.1">
    <property type="nucleotide sequence ID" value="XM_001320643.1"/>
</dbReference>
<dbReference type="STRING" id="5722.A2EFZ9"/>
<accession>A2EFZ9</accession>
<dbReference type="KEGG" id="tva:4766354"/>
<keyword evidence="4" id="KW-1185">Reference proteome</keyword>
<feature type="region of interest" description="Disordered" evidence="2">
    <location>
        <begin position="790"/>
        <end position="816"/>
    </location>
</feature>
<dbReference type="SMR" id="A2EFZ9"/>
<sequence length="843" mass="96207">MHRDNGNENSPPSESRSTVIKMMQEQIQDLLFYRNEYENIESRLKIAENALIVQEEQYKLKIDELTSELESVKEQNALLIDQTMRFKAQQIGESQKVLKDTDVKIKIYKEKYDDLLKNSSVDAIARQKAKTEQLRQKNKEVVDKLSADLKNAQAQIKQNENQLGELKTSNKDLKNTIIQLNKQITELKDKNQSLQKDVNTLSLDHKRKTDLLVQQRSKLQIDALKKKQNDAKASQIMDKNKKALMFKDGQIAKLSTALENESKLKKKQELRNEKLKKSTADTISKLQTTISNLKEENEALRQSKQESEESESSMEVELVFLRNQKKQLEEKLDAAQKLHQKNVKLQQVVGQLKNAVENLETSASSYESEAQTKESDLRAIIQKHFEGVDDTTEWVVLIAMADKALDETEALKIHCQKLEKKLEKSKQKRMKLSEDLYQSQANLNDVQREVDEVKSQMALRIAGSKRTIYSSANSRNQGGSSLDNASPRSPAGSNNGDFNSALAVMNPAVSSAEAHAMMMDLSEINSFRGVISQKIDVSNFKARNAILQANAKLNGQEWYPVNARTITLVSVFAIRFLHFKRIAQFNPSTILSFVTPCGRKYTSIEETLLQNVNKVMEDNNSMHGKEEESAEFINNSAEQITTLKSQVDQYESQIKDERRQKEELQKSLDKLKAELSKKVDSALYEETQKQLRETTQHEKDLSEELTSVKGELQRLLDAVKINKTNETNITAQLDESLRVNEELKGQIEKLQQELQVLYVANKEKSRDILALERKNNSKISKISLELPDVSSSQTGEELQKPTKRRSKSVSFTAQKQQQNPSFFLNENIRDGLAQMQNAILKHD</sequence>
<evidence type="ECO:0000313" key="3">
    <source>
        <dbReference type="EMBL" id="EAY08455.1"/>
    </source>
</evidence>
<feature type="coiled-coil region" evidence="1">
    <location>
        <begin position="23"/>
        <end position="204"/>
    </location>
</feature>
<evidence type="ECO:0000256" key="2">
    <source>
        <dbReference type="SAM" id="MobiDB-lite"/>
    </source>
</evidence>
<dbReference type="Proteomes" id="UP000001542">
    <property type="component" value="Unassembled WGS sequence"/>
</dbReference>
<feature type="coiled-coil region" evidence="1">
    <location>
        <begin position="258"/>
        <end position="376"/>
    </location>
</feature>
<evidence type="ECO:0000313" key="4">
    <source>
        <dbReference type="Proteomes" id="UP000001542"/>
    </source>
</evidence>
<dbReference type="VEuPathDB" id="TrichDB:TVAGG3_0515820"/>
<dbReference type="AlphaFoldDB" id="A2EFZ9"/>
<dbReference type="InParanoid" id="A2EFZ9"/>
<protein>
    <submittedName>
        <fullName evidence="3">Uncharacterized protein</fullName>
    </submittedName>
</protein>
<dbReference type="VEuPathDB" id="TrichDB:TVAG_355140"/>
<reference evidence="3" key="2">
    <citation type="journal article" date="2007" name="Science">
        <title>Draft genome sequence of the sexually transmitted pathogen Trichomonas vaginalis.</title>
        <authorList>
            <person name="Carlton J.M."/>
            <person name="Hirt R.P."/>
            <person name="Silva J.C."/>
            <person name="Delcher A.L."/>
            <person name="Schatz M."/>
            <person name="Zhao Q."/>
            <person name="Wortman J.R."/>
            <person name="Bidwell S.L."/>
            <person name="Alsmark U.C.M."/>
            <person name="Besteiro S."/>
            <person name="Sicheritz-Ponten T."/>
            <person name="Noel C.J."/>
            <person name="Dacks J.B."/>
            <person name="Foster P.G."/>
            <person name="Simillion C."/>
            <person name="Van de Peer Y."/>
            <person name="Miranda-Saavedra D."/>
            <person name="Barton G.J."/>
            <person name="Westrop G.D."/>
            <person name="Mueller S."/>
            <person name="Dessi D."/>
            <person name="Fiori P.L."/>
            <person name="Ren Q."/>
            <person name="Paulsen I."/>
            <person name="Zhang H."/>
            <person name="Bastida-Corcuera F.D."/>
            <person name="Simoes-Barbosa A."/>
            <person name="Brown M.T."/>
            <person name="Hayes R.D."/>
            <person name="Mukherjee M."/>
            <person name="Okumura C.Y."/>
            <person name="Schneider R."/>
            <person name="Smith A.J."/>
            <person name="Vanacova S."/>
            <person name="Villalvazo M."/>
            <person name="Haas B.J."/>
            <person name="Pertea M."/>
            <person name="Feldblyum T.V."/>
            <person name="Utterback T.R."/>
            <person name="Shu C.L."/>
            <person name="Osoegawa K."/>
            <person name="de Jong P.J."/>
            <person name="Hrdy I."/>
            <person name="Horvathova L."/>
            <person name="Zubacova Z."/>
            <person name="Dolezal P."/>
            <person name="Malik S.B."/>
            <person name="Logsdon J.M. Jr."/>
            <person name="Henze K."/>
            <person name="Gupta A."/>
            <person name="Wang C.C."/>
            <person name="Dunne R.L."/>
            <person name="Upcroft J.A."/>
            <person name="Upcroft P."/>
            <person name="White O."/>
            <person name="Salzberg S.L."/>
            <person name="Tang P."/>
            <person name="Chiu C.-H."/>
            <person name="Lee Y.-S."/>
            <person name="Embley T.M."/>
            <person name="Coombs G.H."/>
            <person name="Mottram J.C."/>
            <person name="Tachezy J."/>
            <person name="Fraser-Liggett C.M."/>
            <person name="Johnson P.J."/>
        </authorList>
    </citation>
    <scope>NUCLEOTIDE SEQUENCE [LARGE SCALE GENOMIC DNA]</scope>
    <source>
        <strain evidence="3">G3</strain>
    </source>
</reference>
<reference evidence="3" key="1">
    <citation type="submission" date="2006-10" db="EMBL/GenBank/DDBJ databases">
        <authorList>
            <person name="Amadeo P."/>
            <person name="Zhao Q."/>
            <person name="Wortman J."/>
            <person name="Fraser-Liggett C."/>
            <person name="Carlton J."/>
        </authorList>
    </citation>
    <scope>NUCLEOTIDE SEQUENCE</scope>
    <source>
        <strain evidence="3">G3</strain>
    </source>
</reference>
<organism evidence="3 4">
    <name type="scientific">Trichomonas vaginalis (strain ATCC PRA-98 / G3)</name>
    <dbReference type="NCBI Taxonomy" id="412133"/>
    <lineage>
        <taxon>Eukaryota</taxon>
        <taxon>Metamonada</taxon>
        <taxon>Parabasalia</taxon>
        <taxon>Trichomonadida</taxon>
        <taxon>Trichomonadidae</taxon>
        <taxon>Trichomonas</taxon>
    </lineage>
</organism>
<feature type="region of interest" description="Disordered" evidence="2">
    <location>
        <begin position="470"/>
        <end position="497"/>
    </location>
</feature>
<name>A2EFZ9_TRIV3</name>
<dbReference type="EMBL" id="DS113378">
    <property type="protein sequence ID" value="EAY08455.1"/>
    <property type="molecule type" value="Genomic_DNA"/>
</dbReference>
<proteinExistence type="predicted"/>
<keyword evidence="1" id="KW-0175">Coiled coil</keyword>
<gene>
    <name evidence="3" type="ORF">TVAG_355140</name>
</gene>
<evidence type="ECO:0000256" key="1">
    <source>
        <dbReference type="SAM" id="Coils"/>
    </source>
</evidence>
<feature type="coiled-coil region" evidence="1">
    <location>
        <begin position="401"/>
        <end position="456"/>
    </location>
</feature>
<feature type="coiled-coil region" evidence="1">
    <location>
        <begin position="633"/>
        <end position="767"/>
    </location>
</feature>